<reference evidence="8 11" key="3">
    <citation type="journal article" date="2014" name="Environ. Microbiol.">
        <title>Halorhabdus tiamatea: proteogenomics and glycosidase activity measurements identify the first cultivated euryarchaeon from a deep-sea anoxic brine lake as potential polysaccharide degrader.</title>
        <authorList>
            <person name="Werner J."/>
            <person name="Ferrer M."/>
            <person name="Michel G."/>
            <person name="Mann A.J."/>
            <person name="Huang S."/>
            <person name="Juarez S."/>
            <person name="Ciordia S."/>
            <person name="Albar J.P."/>
            <person name="Alcaide M."/>
            <person name="La Cono V."/>
            <person name="Yakimov M.M."/>
            <person name="Antunes A."/>
            <person name="Taborda M."/>
            <person name="Da Costa M.S."/>
            <person name="Amann R.I."/>
            <person name="Gloeckner F.O."/>
            <person name="Golyshina O.V."/>
            <person name="Golyshin P.N."/>
            <person name="Teeling H."/>
        </authorList>
    </citation>
    <scope>NUCLEOTIDE SEQUENCE [LARGE SCALE GENOMIC DNA]</scope>
    <source>
        <strain evidence="11">SARL4B</strain>
        <strain evidence="8">Type strain: SARL4B</strain>
    </source>
</reference>
<evidence type="ECO:0000256" key="1">
    <source>
        <dbReference type="ARBA" id="ARBA00004651"/>
    </source>
</evidence>
<feature type="transmembrane region" description="Helical" evidence="7">
    <location>
        <begin position="100"/>
        <end position="121"/>
    </location>
</feature>
<feature type="transmembrane region" description="Helical" evidence="7">
    <location>
        <begin position="65"/>
        <end position="88"/>
    </location>
</feature>
<feature type="transmembrane region" description="Helical" evidence="7">
    <location>
        <begin position="174"/>
        <end position="195"/>
    </location>
</feature>
<evidence type="ECO:0000313" key="10">
    <source>
        <dbReference type="Proteomes" id="UP000003861"/>
    </source>
</evidence>
<evidence type="ECO:0000313" key="8">
    <source>
        <dbReference type="EMBL" id="CCQ34278.1"/>
    </source>
</evidence>
<dbReference type="AlphaFoldDB" id="F7PJG6"/>
<keyword evidence="5 7" id="KW-1133">Transmembrane helix</keyword>
<feature type="transmembrane region" description="Helical" evidence="7">
    <location>
        <begin position="240"/>
        <end position="260"/>
    </location>
</feature>
<reference evidence="9 10" key="2">
    <citation type="journal article" date="2013" name="PLoS ONE">
        <title>INDIGO - INtegrated Data Warehouse of MIcrobial GenOmes with Examples from the Red Sea Extremophiles.</title>
        <authorList>
            <person name="Alam I."/>
            <person name="Antunes A."/>
            <person name="Kamau A.A."/>
            <person name="Ba Alawi W."/>
            <person name="Kalkatawi M."/>
            <person name="Stingl U."/>
            <person name="Bajic V.B."/>
        </authorList>
    </citation>
    <scope>NUCLEOTIDE SEQUENCE [LARGE SCALE GENOMIC DNA]</scope>
    <source>
        <strain evidence="9 10">SARL4B</strain>
    </source>
</reference>
<dbReference type="RefSeq" id="WP_008525908.1">
    <property type="nucleotide sequence ID" value="NC_021921.1"/>
</dbReference>
<protein>
    <submittedName>
        <fullName evidence="8">Permease (DUF318)</fullName>
    </submittedName>
    <submittedName>
        <fullName evidence="9">Permease protein</fullName>
    </submittedName>
</protein>
<reference evidence="9 10" key="1">
    <citation type="journal article" date="2011" name="J. Bacteriol.">
        <title>Genome sequence of Halorhabdus tiamatea, the first archaeon isolated from a deep-sea anoxic brine lake.</title>
        <authorList>
            <person name="Antunes A."/>
            <person name="Alam I."/>
            <person name="Bajic V.B."/>
            <person name="Stingl U."/>
        </authorList>
    </citation>
    <scope>NUCLEOTIDE SEQUENCE [LARGE SCALE GENOMIC DNA]</scope>
    <source>
        <strain evidence="9 10">SARL4B</strain>
    </source>
</reference>
<gene>
    <name evidence="9" type="ORF">HLRTI_002175</name>
    <name evidence="8" type="ORF">HTIA_2166</name>
</gene>
<dbReference type="Proteomes" id="UP000015381">
    <property type="component" value="Chromosome I"/>
</dbReference>
<keyword evidence="6 7" id="KW-0472">Membrane</keyword>
<evidence type="ECO:0000256" key="5">
    <source>
        <dbReference type="ARBA" id="ARBA00022989"/>
    </source>
</evidence>
<feature type="transmembrane region" description="Helical" evidence="7">
    <location>
        <begin position="202"/>
        <end position="220"/>
    </location>
</feature>
<evidence type="ECO:0000256" key="2">
    <source>
        <dbReference type="ARBA" id="ARBA00006386"/>
    </source>
</evidence>
<evidence type="ECO:0000313" key="9">
    <source>
        <dbReference type="EMBL" id="ERJ05787.1"/>
    </source>
</evidence>
<dbReference type="GeneID" id="23799281"/>
<feature type="transmembrane region" description="Helical" evidence="7">
    <location>
        <begin position="335"/>
        <end position="355"/>
    </location>
</feature>
<feature type="transmembrane region" description="Helical" evidence="7">
    <location>
        <begin position="364"/>
        <end position="384"/>
    </location>
</feature>
<evidence type="ECO:0000313" key="11">
    <source>
        <dbReference type="Proteomes" id="UP000015381"/>
    </source>
</evidence>
<evidence type="ECO:0000256" key="6">
    <source>
        <dbReference type="ARBA" id="ARBA00023136"/>
    </source>
</evidence>
<feature type="transmembrane region" description="Helical" evidence="7">
    <location>
        <begin position="128"/>
        <end position="146"/>
    </location>
</feature>
<keyword evidence="3" id="KW-1003">Cell membrane</keyword>
<feature type="transmembrane region" description="Helical" evidence="7">
    <location>
        <begin position="22"/>
        <end position="44"/>
    </location>
</feature>
<proteinExistence type="inferred from homology"/>
<accession>F7PJG6</accession>
<evidence type="ECO:0000256" key="3">
    <source>
        <dbReference type="ARBA" id="ARBA00022475"/>
    </source>
</evidence>
<keyword evidence="11" id="KW-1185">Reference proteome</keyword>
<feature type="transmembrane region" description="Helical" evidence="7">
    <location>
        <begin position="296"/>
        <end position="315"/>
    </location>
</feature>
<dbReference type="EMBL" id="HF571520">
    <property type="protein sequence ID" value="CCQ34278.1"/>
    <property type="molecule type" value="Genomic_DNA"/>
</dbReference>
<comment type="similarity">
    <text evidence="2">Belongs to the UPF0718 family.</text>
</comment>
<evidence type="ECO:0000256" key="4">
    <source>
        <dbReference type="ARBA" id="ARBA00022692"/>
    </source>
</evidence>
<evidence type="ECO:0000256" key="7">
    <source>
        <dbReference type="SAM" id="Phobius"/>
    </source>
</evidence>
<dbReference type="PANTHER" id="PTHR43299">
    <property type="entry name" value="UPF0718 PROTEIN YRAQ"/>
    <property type="match status" value="1"/>
</dbReference>
<sequence length="386" mass="40023">MALVTLLVEILRAGIDETLSYLTLHVVTCLVPAFFVAGGISAILSDHFVRKYLSADAPKIQAYSIASVSGIALAVCSCTILPMFAGLYKKGAGIGPATAFLFSGPAINVLAVVFTASALSLPLGGARAFFAVAMAGAIGLTMALVFGSDDSDSPEGQSVATDGGTVVTERERPLWVTGGFFGTQVAILLIAATGLLTWAVKAPLLAPLFAVLGYLLWAKFDRSEIEEWLQETWFFTRTIFPLLIVGTFVIGIVGAITAIAQGMGPLETITKGGETFLAHQVAPGLLTQGVFGETTVLSAGLGSVIGAILYMPTLLEVPIVGSLFGYSQGLMADGPALALLLAGPSLSLPNMLVIWKTIGTKRTALYVSLVAVAATIAGLIWGLLLV</sequence>
<dbReference type="OrthoDB" id="62734at2157"/>
<dbReference type="HOGENOM" id="CLU_058185_0_0_2"/>
<dbReference type="Proteomes" id="UP000003861">
    <property type="component" value="Unassembled WGS sequence"/>
</dbReference>
<dbReference type="STRING" id="1033806.HTIA_2166"/>
<name>F7PJG6_9EURY</name>
<dbReference type="GO" id="GO:0005886">
    <property type="term" value="C:plasma membrane"/>
    <property type="evidence" value="ECO:0007669"/>
    <property type="project" value="UniProtKB-SubCell"/>
</dbReference>
<dbReference type="KEGG" id="hti:HTIA_2166"/>
<organism evidence="9 10">
    <name type="scientific">Halorhabdus tiamatea SARL4B</name>
    <dbReference type="NCBI Taxonomy" id="1033806"/>
    <lineage>
        <taxon>Archaea</taxon>
        <taxon>Methanobacteriati</taxon>
        <taxon>Methanobacteriota</taxon>
        <taxon>Stenosarchaea group</taxon>
        <taxon>Halobacteria</taxon>
        <taxon>Halobacteriales</taxon>
        <taxon>Haloarculaceae</taxon>
        <taxon>Halorhabdus</taxon>
    </lineage>
</organism>
<dbReference type="eggNOG" id="arCOG02712">
    <property type="taxonomic scope" value="Archaea"/>
</dbReference>
<dbReference type="EMBL" id="AFNT02000025">
    <property type="protein sequence ID" value="ERJ05787.1"/>
    <property type="molecule type" value="Genomic_DNA"/>
</dbReference>
<keyword evidence="4 7" id="KW-0812">Transmembrane</keyword>
<dbReference type="PANTHER" id="PTHR43299:SF1">
    <property type="entry name" value="UPF0718 PROTEIN YRAQ"/>
    <property type="match status" value="1"/>
</dbReference>
<comment type="subcellular location">
    <subcellularLocation>
        <location evidence="1">Cell membrane</location>
        <topology evidence="1">Multi-pass membrane protein</topology>
    </subcellularLocation>
</comment>
<dbReference type="Pfam" id="PF03773">
    <property type="entry name" value="ArsP_1"/>
    <property type="match status" value="1"/>
</dbReference>
<dbReference type="InterPro" id="IPR005524">
    <property type="entry name" value="DUF318"/>
</dbReference>